<proteinExistence type="predicted"/>
<feature type="compositionally biased region" description="Basic and acidic residues" evidence="1">
    <location>
        <begin position="228"/>
        <end position="238"/>
    </location>
</feature>
<feature type="region of interest" description="Disordered" evidence="1">
    <location>
        <begin position="218"/>
        <end position="259"/>
    </location>
</feature>
<keyword evidence="3" id="KW-1185">Reference proteome</keyword>
<dbReference type="Proteomes" id="UP001597023">
    <property type="component" value="Unassembled WGS sequence"/>
</dbReference>
<sequence length="259" mass="28818">MTGHRGPSAPYYYISHALPAPSDPWLRAFHTDVQAEIQRRLGPDPDRTGVLPDRPPGPFGAAVPDWTPVMRCRTLLALLTERYYTEPRTRGELAVFRRRLRWAQDRTGQPSPALVPVLWTTEGLPRHREPDTVTVLVGDYTRSGLAGLVGAPHARGGYRKVLRAVVDRILTGARHAPPAMTPEDLCFTVAPGVSGMPRIPLSGGSNRDRQFPPLRVPWLPTHAAPTSHRADARWEAAPRRSWFSTPEDDERPILRGPHS</sequence>
<dbReference type="RefSeq" id="WP_381614745.1">
    <property type="nucleotide sequence ID" value="NZ_JBHTEB010000001.1"/>
</dbReference>
<accession>A0ABW2WI26</accession>
<dbReference type="EMBL" id="JBHTEB010000001">
    <property type="protein sequence ID" value="MFD0318177.1"/>
    <property type="molecule type" value="Genomic_DNA"/>
</dbReference>
<name>A0ABW2WI26_9ACTN</name>
<reference evidence="3" key="1">
    <citation type="journal article" date="2019" name="Int. J. Syst. Evol. Microbiol.">
        <title>The Global Catalogue of Microorganisms (GCM) 10K type strain sequencing project: providing services to taxonomists for standard genome sequencing and annotation.</title>
        <authorList>
            <consortium name="The Broad Institute Genomics Platform"/>
            <consortium name="The Broad Institute Genome Sequencing Center for Infectious Disease"/>
            <person name="Wu L."/>
            <person name="Ma J."/>
        </authorList>
    </citation>
    <scope>NUCLEOTIDE SEQUENCE [LARGE SCALE GENOMIC DNA]</scope>
    <source>
        <strain evidence="3">CGMCC 4.7400</strain>
    </source>
</reference>
<gene>
    <name evidence="2" type="ORF">ACFQZ6_28980</name>
</gene>
<protein>
    <submittedName>
        <fullName evidence="2">Uncharacterized protein</fullName>
    </submittedName>
</protein>
<evidence type="ECO:0000313" key="3">
    <source>
        <dbReference type="Proteomes" id="UP001597023"/>
    </source>
</evidence>
<evidence type="ECO:0000256" key="1">
    <source>
        <dbReference type="SAM" id="MobiDB-lite"/>
    </source>
</evidence>
<comment type="caution">
    <text evidence="2">The sequence shown here is derived from an EMBL/GenBank/DDBJ whole genome shotgun (WGS) entry which is preliminary data.</text>
</comment>
<organism evidence="2 3">
    <name type="scientific">Streptomyces flavalbus</name>
    <dbReference type="NCBI Taxonomy" id="2665155"/>
    <lineage>
        <taxon>Bacteria</taxon>
        <taxon>Bacillati</taxon>
        <taxon>Actinomycetota</taxon>
        <taxon>Actinomycetes</taxon>
        <taxon>Kitasatosporales</taxon>
        <taxon>Streptomycetaceae</taxon>
        <taxon>Streptomyces</taxon>
    </lineage>
</organism>
<evidence type="ECO:0000313" key="2">
    <source>
        <dbReference type="EMBL" id="MFD0318177.1"/>
    </source>
</evidence>